<feature type="transmembrane region" description="Helical" evidence="1">
    <location>
        <begin position="148"/>
        <end position="171"/>
    </location>
</feature>
<accession>A0ABW1BAU3</accession>
<evidence type="ECO:0000256" key="1">
    <source>
        <dbReference type="SAM" id="Phobius"/>
    </source>
</evidence>
<keyword evidence="3" id="KW-1185">Reference proteome</keyword>
<dbReference type="EMBL" id="JBHSNZ010000015">
    <property type="protein sequence ID" value="MFC5810150.1"/>
    <property type="molecule type" value="Genomic_DNA"/>
</dbReference>
<keyword evidence="1" id="KW-1133">Transmembrane helix</keyword>
<comment type="caution">
    <text evidence="2">The sequence shown here is derived from an EMBL/GenBank/DDBJ whole genome shotgun (WGS) entry which is preliminary data.</text>
</comment>
<feature type="transmembrane region" description="Helical" evidence="1">
    <location>
        <begin position="116"/>
        <end position="136"/>
    </location>
</feature>
<gene>
    <name evidence="2" type="ORF">ACFQGO_22040</name>
</gene>
<dbReference type="Proteomes" id="UP001596112">
    <property type="component" value="Unassembled WGS sequence"/>
</dbReference>
<dbReference type="RefSeq" id="WP_272172245.1">
    <property type="nucleotide sequence ID" value="NZ_JAQOSL010000048.1"/>
</dbReference>
<evidence type="ECO:0000313" key="2">
    <source>
        <dbReference type="EMBL" id="MFC5810150.1"/>
    </source>
</evidence>
<keyword evidence="1" id="KW-0812">Transmembrane</keyword>
<feature type="transmembrane region" description="Helical" evidence="1">
    <location>
        <begin position="7"/>
        <end position="28"/>
    </location>
</feature>
<reference evidence="3" key="1">
    <citation type="journal article" date="2019" name="Int. J. Syst. Evol. Microbiol.">
        <title>The Global Catalogue of Microorganisms (GCM) 10K type strain sequencing project: providing services to taxonomists for standard genome sequencing and annotation.</title>
        <authorList>
            <consortium name="The Broad Institute Genomics Platform"/>
            <consortium name="The Broad Institute Genome Sequencing Center for Infectious Disease"/>
            <person name="Wu L."/>
            <person name="Ma J."/>
        </authorList>
    </citation>
    <scope>NUCLEOTIDE SEQUENCE [LARGE SCALE GENOMIC DNA]</scope>
    <source>
        <strain evidence="3">JCM 9918</strain>
    </source>
</reference>
<proteinExistence type="predicted"/>
<protein>
    <submittedName>
        <fullName evidence="2">Uncharacterized protein</fullName>
    </submittedName>
</protein>
<feature type="transmembrane region" description="Helical" evidence="1">
    <location>
        <begin position="177"/>
        <end position="200"/>
    </location>
</feature>
<name>A0ABW1BAU3_9ACTN</name>
<keyword evidence="1" id="KW-0472">Membrane</keyword>
<sequence length="275" mass="29637">MVTFGYVFYAATFLANGLVGLFIMNTVYPGLAASEGGLVDATLEVSGFVGLVVIFVSQTRINTANYYLASTNLEAFAARYLRLRWPRLAWVGIAGALVYLLMLTDVLSYLLRAPAWQGVAVVAWVAIALTHIAVAPRDPHGLVEFRPGRVPAFLPGAWAILVATAVGIFITEEGTPGSWYVLTAPLITFALAAAVYAVALRAGGSRLLKRRHDPRDEIDDVWRQRVRCHVCDRSCTAVEMDRDPSAGQDLICAACAEGSGAFMAAVRAEARSLES</sequence>
<organism evidence="2 3">
    <name type="scientific">Streptomyces heilongjiangensis</name>
    <dbReference type="NCBI Taxonomy" id="945052"/>
    <lineage>
        <taxon>Bacteria</taxon>
        <taxon>Bacillati</taxon>
        <taxon>Actinomycetota</taxon>
        <taxon>Actinomycetes</taxon>
        <taxon>Kitasatosporales</taxon>
        <taxon>Streptomycetaceae</taxon>
        <taxon>Streptomyces</taxon>
    </lineage>
</organism>
<feature type="transmembrane region" description="Helical" evidence="1">
    <location>
        <begin position="88"/>
        <end position="110"/>
    </location>
</feature>
<evidence type="ECO:0000313" key="3">
    <source>
        <dbReference type="Proteomes" id="UP001596112"/>
    </source>
</evidence>